<dbReference type="RefSeq" id="WP_071317086.1">
    <property type="nucleotide sequence ID" value="NZ_CP063356.2"/>
</dbReference>
<dbReference type="EMBL" id="CP063356">
    <property type="protein sequence ID" value="QOY34637.1"/>
    <property type="molecule type" value="Genomic_DNA"/>
</dbReference>
<gene>
    <name evidence="2" type="ORF">AWH56_018175</name>
    <name evidence="1" type="ORF">AWH56_10400</name>
</gene>
<evidence type="ECO:0000313" key="3">
    <source>
        <dbReference type="Proteomes" id="UP000180175"/>
    </source>
</evidence>
<dbReference type="KEGG" id="aia:AWH56_018175"/>
<name>A0A1S2M273_9BACI</name>
<dbReference type="EMBL" id="LQXD01000089">
    <property type="protein sequence ID" value="OIJ18676.1"/>
    <property type="molecule type" value="Genomic_DNA"/>
</dbReference>
<evidence type="ECO:0000313" key="1">
    <source>
        <dbReference type="EMBL" id="OIJ18676.1"/>
    </source>
</evidence>
<organism evidence="1 3">
    <name type="scientific">Anaerobacillus isosaccharinicus</name>
    <dbReference type="NCBI Taxonomy" id="1532552"/>
    <lineage>
        <taxon>Bacteria</taxon>
        <taxon>Bacillati</taxon>
        <taxon>Bacillota</taxon>
        <taxon>Bacilli</taxon>
        <taxon>Bacillales</taxon>
        <taxon>Bacillaceae</taxon>
        <taxon>Anaerobacillus</taxon>
    </lineage>
</organism>
<sequence>MKWLISTIVLMVVIMFGSYVWSSEQTKMRLNQEIVFLEEHTELLNEHFPGFLWELFSTPILTAIG</sequence>
<reference evidence="2 3" key="3">
    <citation type="journal article" date="2019" name="Int. J. Syst. Evol. Microbiol.">
        <title>Anaerobacillus isosaccharinicus sp. nov., an alkaliphilic bacterium which degrades isosaccharinic acid.</title>
        <authorList>
            <person name="Bassil N.M."/>
            <person name="Lloyd J.R."/>
        </authorList>
    </citation>
    <scope>NUCLEOTIDE SEQUENCE [LARGE SCALE GENOMIC DNA]</scope>
    <source>
        <strain evidence="2 3">NB2006</strain>
    </source>
</reference>
<accession>A0A1S2M273</accession>
<reference evidence="1 3" key="1">
    <citation type="submission" date="2016-10" db="EMBL/GenBank/DDBJ databases">
        <title>Draft genome sequences of four alkaliphilic bacteria belonging to the Anaerobacillus genus.</title>
        <authorList>
            <person name="Bassil N.M."/>
            <person name="Lloyd J.R."/>
        </authorList>
    </citation>
    <scope>NUCLEOTIDE SEQUENCE [LARGE SCALE GENOMIC DNA]</scope>
    <source>
        <strain evidence="1 3">NB2006</strain>
    </source>
</reference>
<dbReference type="AlphaFoldDB" id="A0A1S2M273"/>
<evidence type="ECO:0000313" key="2">
    <source>
        <dbReference type="EMBL" id="QOY34637.1"/>
    </source>
</evidence>
<reference evidence="2 3" key="2">
    <citation type="journal article" date="2017" name="Genome Announc.">
        <title>Draft Genome Sequences of Four Alkaliphilic Bacteria Belonging to the Anaerobacillus Genus.</title>
        <authorList>
            <person name="Bassil N.M."/>
            <person name="Lloyd J.R."/>
        </authorList>
    </citation>
    <scope>NUCLEOTIDE SEQUENCE [LARGE SCALE GENOMIC DNA]</scope>
    <source>
        <strain evidence="2 3">NB2006</strain>
    </source>
</reference>
<protein>
    <submittedName>
        <fullName evidence="1">Uncharacterized protein</fullName>
    </submittedName>
</protein>
<keyword evidence="3" id="KW-1185">Reference proteome</keyword>
<reference evidence="2" key="4">
    <citation type="submission" date="2020-10" db="EMBL/GenBank/DDBJ databases">
        <authorList>
            <person name="Bassil N.M."/>
            <person name="Lloyd J.R."/>
        </authorList>
    </citation>
    <scope>NUCLEOTIDE SEQUENCE</scope>
    <source>
        <strain evidence="2">NB2006</strain>
    </source>
</reference>
<dbReference type="Proteomes" id="UP000180175">
    <property type="component" value="Chromosome"/>
</dbReference>
<proteinExistence type="predicted"/>